<dbReference type="STRING" id="60172.A0A1V6RAX8"/>
<evidence type="ECO:0000313" key="2">
    <source>
        <dbReference type="Proteomes" id="UP000191612"/>
    </source>
</evidence>
<protein>
    <submittedName>
        <fullName evidence="1">Uncharacterized protein</fullName>
    </submittedName>
</protein>
<evidence type="ECO:0000313" key="1">
    <source>
        <dbReference type="EMBL" id="OQD98724.1"/>
    </source>
</evidence>
<dbReference type="PANTHER" id="PTHR36205:SF4">
    <property type="match status" value="1"/>
</dbReference>
<organism evidence="1 2">
    <name type="scientific">Penicillium solitum</name>
    <dbReference type="NCBI Taxonomy" id="60172"/>
    <lineage>
        <taxon>Eukaryota</taxon>
        <taxon>Fungi</taxon>
        <taxon>Dikarya</taxon>
        <taxon>Ascomycota</taxon>
        <taxon>Pezizomycotina</taxon>
        <taxon>Eurotiomycetes</taxon>
        <taxon>Eurotiomycetidae</taxon>
        <taxon>Eurotiales</taxon>
        <taxon>Aspergillaceae</taxon>
        <taxon>Penicillium</taxon>
    </lineage>
</organism>
<dbReference type="Proteomes" id="UP000191612">
    <property type="component" value="Unassembled WGS sequence"/>
</dbReference>
<gene>
    <name evidence="1" type="ORF">PENSOL_c008G07701</name>
</gene>
<keyword evidence="2" id="KW-1185">Reference proteome</keyword>
<dbReference type="PANTHER" id="PTHR36205">
    <property type="entry name" value="CHROMOSOME 19, WHOLE GENOME SHOTGUN SEQUENCE"/>
    <property type="match status" value="1"/>
</dbReference>
<proteinExistence type="predicted"/>
<reference evidence="2" key="1">
    <citation type="journal article" date="2017" name="Nat. Microbiol.">
        <title>Global analysis of biosynthetic gene clusters reveals vast potential of secondary metabolite production in Penicillium species.</title>
        <authorList>
            <person name="Nielsen J.C."/>
            <person name="Grijseels S."/>
            <person name="Prigent S."/>
            <person name="Ji B."/>
            <person name="Dainat J."/>
            <person name="Nielsen K.F."/>
            <person name="Frisvad J.C."/>
            <person name="Workman M."/>
            <person name="Nielsen J."/>
        </authorList>
    </citation>
    <scope>NUCLEOTIDE SEQUENCE [LARGE SCALE GENOMIC DNA]</scope>
    <source>
        <strain evidence="2">IBT 29525</strain>
    </source>
</reference>
<name>A0A1V6RAX8_9EURO</name>
<dbReference type="EMBL" id="MDYO01000008">
    <property type="protein sequence ID" value="OQD98724.1"/>
    <property type="molecule type" value="Genomic_DNA"/>
</dbReference>
<dbReference type="AlphaFoldDB" id="A0A1V6RAX8"/>
<sequence>MEPSRSIFIRPGDIVSRSSLEVRPQDDQAPFAHEPVGTGTLRDVREEKFYRGGTLTVAHESDDDNPPIPVIYDPYPKYNSPQWRKEFTGRFHACEGPRGKTLSRSSARDMVFVYPDFPAPMFGSYQATGLDGNVCSNRFSRLAAYGYGSNTTHPASGVNWNETNWGSLQSQCFERNVGRYSPNGTNPRPISLTLPVHPRVTARTLPRDQPTSSPHISRYKPRSAVILRAWHDMEWSENLKQNVRSLVTELSLHSGGEYQVFLLIHIKDESIPIYTDDDEVMKEIKARFIPHEFQDMAVLFNEKTLESWYPRVEEHSANFQYWQPVQIFSQMFQDFEYYWQLEMDSRFTGHSYHFLENSAEFAKRQPRKYLWERNAYFYIPGGHGIWQDFIEMVGYSMKGRKSVWGSMSIHQITPIGPKPPVAFPEDDKYEWGVGEEADLITFLPIFDPTDTQWLFRNRLWGLPEDIQ</sequence>
<dbReference type="Pfam" id="PF11885">
    <property type="entry name" value="DUF3405"/>
    <property type="match status" value="1"/>
</dbReference>
<comment type="caution">
    <text evidence="1">The sequence shown here is derived from an EMBL/GenBank/DDBJ whole genome shotgun (WGS) entry which is preliminary data.</text>
</comment>
<dbReference type="InterPro" id="IPR021822">
    <property type="entry name" value="DUF3405"/>
</dbReference>
<accession>A0A1V6RAX8</accession>